<name>A0A4R6NYB9_NOCIG</name>
<proteinExistence type="predicted"/>
<evidence type="ECO:0000256" key="1">
    <source>
        <dbReference type="SAM" id="Phobius"/>
    </source>
</evidence>
<gene>
    <name evidence="2" type="ORF">DFR75_11211</name>
</gene>
<keyword evidence="1" id="KW-0472">Membrane</keyword>
<accession>A0A4R6NYB9</accession>
<reference evidence="2 3" key="1">
    <citation type="submission" date="2019-03" db="EMBL/GenBank/DDBJ databases">
        <title>Genomic Encyclopedia of Type Strains, Phase IV (KMG-IV): sequencing the most valuable type-strain genomes for metagenomic binning, comparative biology and taxonomic classification.</title>
        <authorList>
            <person name="Goeker M."/>
        </authorList>
    </citation>
    <scope>NUCLEOTIDE SEQUENCE [LARGE SCALE GENOMIC DNA]</scope>
    <source>
        <strain evidence="2 3">DSM 44496</strain>
    </source>
</reference>
<dbReference type="EMBL" id="SNXK01000012">
    <property type="protein sequence ID" value="TDP29750.1"/>
    <property type="molecule type" value="Genomic_DNA"/>
</dbReference>
<keyword evidence="1" id="KW-1133">Transmembrane helix</keyword>
<protein>
    <submittedName>
        <fullName evidence="2">Uncharacterized protein</fullName>
    </submittedName>
</protein>
<dbReference type="Proteomes" id="UP000295087">
    <property type="component" value="Unassembled WGS sequence"/>
</dbReference>
<keyword evidence="1" id="KW-0812">Transmembrane</keyword>
<dbReference type="AlphaFoldDB" id="A0A4R6NYB9"/>
<sequence length="107" mass="12092">MWSVIIPAVTGVLSLFVGFLIPRSRSLESQRADFTAVLAPLRDEQASLRDRIAKLESQHEADVKQHYLDVRRIDILVDHVRDLRAFIAQYVPSPPPPPIPPEISNDI</sequence>
<organism evidence="2 3">
    <name type="scientific">Nocardia ignorata</name>
    <dbReference type="NCBI Taxonomy" id="145285"/>
    <lineage>
        <taxon>Bacteria</taxon>
        <taxon>Bacillati</taxon>
        <taxon>Actinomycetota</taxon>
        <taxon>Actinomycetes</taxon>
        <taxon>Mycobacteriales</taxon>
        <taxon>Nocardiaceae</taxon>
        <taxon>Nocardia</taxon>
    </lineage>
</organism>
<comment type="caution">
    <text evidence="2">The sequence shown here is derived from an EMBL/GenBank/DDBJ whole genome shotgun (WGS) entry which is preliminary data.</text>
</comment>
<keyword evidence="3" id="KW-1185">Reference proteome</keyword>
<feature type="transmembrane region" description="Helical" evidence="1">
    <location>
        <begin position="6"/>
        <end position="22"/>
    </location>
</feature>
<evidence type="ECO:0000313" key="3">
    <source>
        <dbReference type="Proteomes" id="UP000295087"/>
    </source>
</evidence>
<evidence type="ECO:0000313" key="2">
    <source>
        <dbReference type="EMBL" id="TDP29750.1"/>
    </source>
</evidence>